<dbReference type="SMART" id="SM00853">
    <property type="entry name" value="MutL_C"/>
    <property type="match status" value="1"/>
</dbReference>
<dbReference type="STRING" id="1325335.GCA_001418025_01665"/>
<dbReference type="FunFam" id="3.30.1370.100:FF:000004">
    <property type="entry name" value="DNA mismatch repair endonuclease MutL"/>
    <property type="match status" value="1"/>
</dbReference>
<protein>
    <recommendedName>
        <fullName evidence="4">DNA mismatch repair protein MutL</fullName>
    </recommendedName>
</protein>
<dbReference type="SUPFAM" id="SSF118116">
    <property type="entry name" value="DNA mismatch repair protein MutL"/>
    <property type="match status" value="1"/>
</dbReference>
<dbReference type="SUPFAM" id="SSF55874">
    <property type="entry name" value="ATPase domain of HSP90 chaperone/DNA topoisomerase II/histidine kinase"/>
    <property type="match status" value="1"/>
</dbReference>
<dbReference type="Gene3D" id="3.30.1540.20">
    <property type="entry name" value="MutL, C-terminal domain, dimerisation subdomain"/>
    <property type="match status" value="1"/>
</dbReference>
<dbReference type="RefSeq" id="WP_055441348.1">
    <property type="nucleotide sequence ID" value="NZ_BAABDZ010000030.1"/>
</dbReference>
<name>A0A0K6GP93_9BACL</name>
<comment type="function">
    <text evidence="4">This protein is involved in the repair of mismatches in DNA. It is required for dam-dependent methyl-directed DNA mismatch repair. May act as a 'molecular matchmaker', a protein that promotes the formation of a stable complex between two or more DNA-binding proteins in an ATP-dependent manner without itself being part of a final effector complex.</text>
</comment>
<dbReference type="EMBL" id="CYGZ01000009">
    <property type="protein sequence ID" value="CUA80353.1"/>
    <property type="molecule type" value="Genomic_DNA"/>
</dbReference>
<gene>
    <name evidence="4" type="primary">mutL</name>
    <name evidence="7" type="ORF">Ga0061060_10932</name>
</gene>
<dbReference type="PANTHER" id="PTHR10073">
    <property type="entry name" value="DNA MISMATCH REPAIR PROTEIN MLH, PMS, MUTL"/>
    <property type="match status" value="1"/>
</dbReference>
<feature type="domain" description="DNA mismatch repair protein S5" evidence="6">
    <location>
        <begin position="208"/>
        <end position="326"/>
    </location>
</feature>
<dbReference type="SUPFAM" id="SSF54211">
    <property type="entry name" value="Ribosomal protein S5 domain 2-like"/>
    <property type="match status" value="1"/>
</dbReference>
<dbReference type="InterPro" id="IPR013507">
    <property type="entry name" value="DNA_mismatch_S5_2-like"/>
</dbReference>
<accession>A0A0K6GP93</accession>
<dbReference type="HAMAP" id="MF_00149">
    <property type="entry name" value="DNA_mis_repair"/>
    <property type="match status" value="1"/>
</dbReference>
<feature type="domain" description="MutL C-terminal dimerisation" evidence="5">
    <location>
        <begin position="422"/>
        <end position="564"/>
    </location>
</feature>
<dbReference type="InterPro" id="IPR014721">
    <property type="entry name" value="Ribsml_uS5_D2-typ_fold_subgr"/>
</dbReference>
<dbReference type="Pfam" id="PF01119">
    <property type="entry name" value="DNA_mis_repair"/>
    <property type="match status" value="1"/>
</dbReference>
<dbReference type="InterPro" id="IPR014790">
    <property type="entry name" value="MutL_C"/>
</dbReference>
<dbReference type="CDD" id="cd00782">
    <property type="entry name" value="MutL_Trans"/>
    <property type="match status" value="1"/>
</dbReference>
<dbReference type="PROSITE" id="PS00058">
    <property type="entry name" value="DNA_MISMATCH_REPAIR_1"/>
    <property type="match status" value="1"/>
</dbReference>
<dbReference type="InterPro" id="IPR042120">
    <property type="entry name" value="MutL_C_dimsub"/>
</dbReference>
<dbReference type="GO" id="GO:0140664">
    <property type="term" value="F:ATP-dependent DNA damage sensor activity"/>
    <property type="evidence" value="ECO:0007669"/>
    <property type="project" value="InterPro"/>
</dbReference>
<dbReference type="InterPro" id="IPR042121">
    <property type="entry name" value="MutL_C_regsub"/>
</dbReference>
<sequence length="608" mass="69407">MGKIRKLDDALANKIAAGEVVERPASVVKELVENAIDAHSTIIEVELEEAGLAKIRVVDNGDGLEEEDCFLAFERHATSKIKEETDLFRIRTLGFRGEALPSIASVSHLELKTSTGERSGTWLVLKGGELVQHSRTSSRKGTDITVSHLFFNTPARLKYMKTIHTELGHIVDVINRLALAHPHISFRLTHNGKQLFYTNGNGDVRQVLAAIYGIDIAKKMIAIRAETLDFTINGYVALPEVTRASRNYMTTIVNGRYIKNYSLYKAIEEGYHTLLPIGRHPIAFLNIVMDPLLVDVNVHPAKLEVRFSKEGELNELVQQTIRQAFQKKTLIPEITIPRVEKPKTEQQTFSFEHIVKESNGVSPRVTKVHHDQEKKTEKRIVLERSDERTRDQDVKTLDVEPVVPSEHVIEEMDRERIPPLYPIGQMHGTYILAQNENGLYIIDQHAAQERIKYEYFREKLASVTNELQPLLIPLTLTYSSSEYLLIESYRDQLAACGVFLEPFGHNSFIVRSHPQWFPKGEEAVIIEEMIKQVLIMKKVDIKQLREKAAIMMSCKQSIKANQFLRNDEIFALLESLRKTSNPFTCPHGRPIIIHFSTYELEKMFKRVM</sequence>
<proteinExistence type="inferred from homology"/>
<evidence type="ECO:0000256" key="4">
    <source>
        <dbReference type="HAMAP-Rule" id="MF_00149"/>
    </source>
</evidence>
<dbReference type="Gene3D" id="3.30.1370.100">
    <property type="entry name" value="MutL, C-terminal domain, regulatory subdomain"/>
    <property type="match status" value="1"/>
</dbReference>
<dbReference type="AlphaFoldDB" id="A0A0K6GP93"/>
<keyword evidence="2 4" id="KW-0227">DNA damage</keyword>
<organism evidence="7 8">
    <name type="scientific">Anoxybacillus suryakundensis</name>
    <dbReference type="NCBI Taxonomy" id="1325335"/>
    <lineage>
        <taxon>Bacteria</taxon>
        <taxon>Bacillati</taxon>
        <taxon>Bacillota</taxon>
        <taxon>Bacilli</taxon>
        <taxon>Bacillales</taxon>
        <taxon>Anoxybacillaceae</taxon>
        <taxon>Anoxybacillus</taxon>
    </lineage>
</organism>
<evidence type="ECO:0000313" key="8">
    <source>
        <dbReference type="Proteomes" id="UP000182738"/>
    </source>
</evidence>
<evidence type="ECO:0000259" key="5">
    <source>
        <dbReference type="SMART" id="SM00853"/>
    </source>
</evidence>
<dbReference type="InterPro" id="IPR020667">
    <property type="entry name" value="DNA_mismatch_repair_MutL"/>
</dbReference>
<dbReference type="SMART" id="SM01340">
    <property type="entry name" value="DNA_mis_repair"/>
    <property type="match status" value="1"/>
</dbReference>
<dbReference type="InterPro" id="IPR014762">
    <property type="entry name" value="DNA_mismatch_repair_CS"/>
</dbReference>
<evidence type="ECO:0000259" key="6">
    <source>
        <dbReference type="SMART" id="SM01340"/>
    </source>
</evidence>
<dbReference type="FunFam" id="3.30.565.10:FF:000003">
    <property type="entry name" value="DNA mismatch repair endonuclease MutL"/>
    <property type="match status" value="1"/>
</dbReference>
<dbReference type="OrthoDB" id="9763467at2"/>
<dbReference type="Proteomes" id="UP000182738">
    <property type="component" value="Unassembled WGS sequence"/>
</dbReference>
<dbReference type="PANTHER" id="PTHR10073:SF12">
    <property type="entry name" value="DNA MISMATCH REPAIR PROTEIN MLH1"/>
    <property type="match status" value="1"/>
</dbReference>
<evidence type="ECO:0000256" key="3">
    <source>
        <dbReference type="ARBA" id="ARBA00023204"/>
    </source>
</evidence>
<comment type="similarity">
    <text evidence="1 4">Belongs to the DNA mismatch repair MutL/HexB family.</text>
</comment>
<dbReference type="InterPro" id="IPR002099">
    <property type="entry name" value="MutL/Mlh/PMS"/>
</dbReference>
<evidence type="ECO:0000256" key="1">
    <source>
        <dbReference type="ARBA" id="ARBA00006082"/>
    </source>
</evidence>
<dbReference type="Pfam" id="PF08676">
    <property type="entry name" value="MutL_C"/>
    <property type="match status" value="1"/>
</dbReference>
<dbReference type="InterPro" id="IPR020568">
    <property type="entry name" value="Ribosomal_Su5_D2-typ_SF"/>
</dbReference>
<dbReference type="Gene3D" id="3.30.565.10">
    <property type="entry name" value="Histidine kinase-like ATPase, C-terminal domain"/>
    <property type="match status" value="1"/>
</dbReference>
<dbReference type="CDD" id="cd16926">
    <property type="entry name" value="HATPase_MutL-MLH-PMS-like"/>
    <property type="match status" value="1"/>
</dbReference>
<dbReference type="NCBIfam" id="NF000950">
    <property type="entry name" value="PRK00095.1-3"/>
    <property type="match status" value="1"/>
</dbReference>
<dbReference type="InterPro" id="IPR037198">
    <property type="entry name" value="MutL_C_sf"/>
</dbReference>
<dbReference type="Pfam" id="PF13589">
    <property type="entry name" value="HATPase_c_3"/>
    <property type="match status" value="1"/>
</dbReference>
<dbReference type="GO" id="GO:0006298">
    <property type="term" value="P:mismatch repair"/>
    <property type="evidence" value="ECO:0007669"/>
    <property type="project" value="UniProtKB-UniRule"/>
</dbReference>
<dbReference type="GO" id="GO:0032300">
    <property type="term" value="C:mismatch repair complex"/>
    <property type="evidence" value="ECO:0007669"/>
    <property type="project" value="InterPro"/>
</dbReference>
<dbReference type="GO" id="GO:0030983">
    <property type="term" value="F:mismatched DNA binding"/>
    <property type="evidence" value="ECO:0007669"/>
    <property type="project" value="InterPro"/>
</dbReference>
<dbReference type="InterPro" id="IPR038973">
    <property type="entry name" value="MutL/Mlh/Pms-like"/>
</dbReference>
<evidence type="ECO:0000256" key="2">
    <source>
        <dbReference type="ARBA" id="ARBA00022763"/>
    </source>
</evidence>
<evidence type="ECO:0000313" key="7">
    <source>
        <dbReference type="EMBL" id="CUA80353.1"/>
    </source>
</evidence>
<dbReference type="InterPro" id="IPR036890">
    <property type="entry name" value="HATPase_C_sf"/>
</dbReference>
<dbReference type="NCBIfam" id="TIGR00585">
    <property type="entry name" value="mutl"/>
    <property type="match status" value="1"/>
</dbReference>
<dbReference type="GO" id="GO:0016887">
    <property type="term" value="F:ATP hydrolysis activity"/>
    <property type="evidence" value="ECO:0007669"/>
    <property type="project" value="InterPro"/>
</dbReference>
<keyword evidence="8" id="KW-1185">Reference proteome</keyword>
<dbReference type="GO" id="GO:0005524">
    <property type="term" value="F:ATP binding"/>
    <property type="evidence" value="ECO:0007669"/>
    <property type="project" value="InterPro"/>
</dbReference>
<dbReference type="Gene3D" id="3.30.230.10">
    <property type="match status" value="1"/>
</dbReference>
<reference evidence="8" key="1">
    <citation type="submission" date="2015-08" db="EMBL/GenBank/DDBJ databases">
        <authorList>
            <person name="Varghese N."/>
        </authorList>
    </citation>
    <scope>NUCLEOTIDE SEQUENCE [LARGE SCALE GENOMIC DNA]</scope>
    <source>
        <strain evidence="8">DSM 27374</strain>
    </source>
</reference>
<keyword evidence="3 4" id="KW-0234">DNA repair</keyword>